<dbReference type="InterPro" id="IPR038989">
    <property type="entry name" value="UbiJ"/>
</dbReference>
<accession>A0A1I4Y4V3</accession>
<dbReference type="Pfam" id="PF02036">
    <property type="entry name" value="SCP2"/>
    <property type="match status" value="1"/>
</dbReference>
<dbReference type="AlphaFoldDB" id="A0A1I4Y4V3"/>
<evidence type="ECO:0000259" key="3">
    <source>
        <dbReference type="Pfam" id="PF02036"/>
    </source>
</evidence>
<evidence type="ECO:0000313" key="4">
    <source>
        <dbReference type="EMBL" id="SFN33111.1"/>
    </source>
</evidence>
<dbReference type="Proteomes" id="UP000198575">
    <property type="component" value="Unassembled WGS sequence"/>
</dbReference>
<organism evidence="4 5">
    <name type="scientific">Dokdonella immobilis</name>
    <dbReference type="NCBI Taxonomy" id="578942"/>
    <lineage>
        <taxon>Bacteria</taxon>
        <taxon>Pseudomonadati</taxon>
        <taxon>Pseudomonadota</taxon>
        <taxon>Gammaproteobacteria</taxon>
        <taxon>Lysobacterales</taxon>
        <taxon>Rhodanobacteraceae</taxon>
        <taxon>Dokdonella</taxon>
    </lineage>
</organism>
<comment type="pathway">
    <text evidence="1">Cofactor biosynthesis; ubiquinone biosynthesis.</text>
</comment>
<dbReference type="InterPro" id="IPR003033">
    <property type="entry name" value="SCP2_sterol-bd_dom"/>
</dbReference>
<comment type="function">
    <text evidence="1">Required for ubiquinone (coenzyme Q) biosynthesis. Binds hydrophobic ubiquinone biosynthetic intermediates via its SCP2 domain and is essential for the stability of the Ubi complex. May constitute a docking platform where Ubi enzymes assemble and access their SCP2-bound polyprenyl substrates.</text>
</comment>
<feature type="coiled-coil region" evidence="2">
    <location>
        <begin position="189"/>
        <end position="216"/>
    </location>
</feature>
<evidence type="ECO:0000256" key="1">
    <source>
        <dbReference type="HAMAP-Rule" id="MF_02215"/>
    </source>
</evidence>
<keyword evidence="5" id="KW-1185">Reference proteome</keyword>
<comment type="similarity">
    <text evidence="1">Belongs to the UbiJ family.</text>
</comment>
<dbReference type="HAMAP" id="MF_02215">
    <property type="entry name" value="UbiJ"/>
    <property type="match status" value="1"/>
</dbReference>
<keyword evidence="1" id="KW-0963">Cytoplasm</keyword>
<dbReference type="STRING" id="578942.SAMN05216289_1153"/>
<dbReference type="InterPro" id="IPR036527">
    <property type="entry name" value="SCP2_sterol-bd_dom_sf"/>
</dbReference>
<keyword evidence="2" id="KW-0175">Coiled coil</keyword>
<dbReference type="GO" id="GO:0005737">
    <property type="term" value="C:cytoplasm"/>
    <property type="evidence" value="ECO:0007669"/>
    <property type="project" value="UniProtKB-SubCell"/>
</dbReference>
<keyword evidence="4" id="KW-0830">Ubiquinone</keyword>
<comment type="subcellular location">
    <subcellularLocation>
        <location evidence="1">Cytoplasm</location>
    </subcellularLocation>
</comment>
<reference evidence="4 5" key="1">
    <citation type="submission" date="2016-10" db="EMBL/GenBank/DDBJ databases">
        <authorList>
            <person name="de Groot N.N."/>
        </authorList>
    </citation>
    <scope>NUCLEOTIDE SEQUENCE [LARGE SCALE GENOMIC DNA]</scope>
    <source>
        <strain evidence="4 5">CGMCC 1.7659</strain>
    </source>
</reference>
<evidence type="ECO:0000313" key="5">
    <source>
        <dbReference type="Proteomes" id="UP000198575"/>
    </source>
</evidence>
<dbReference type="PANTHER" id="PTHR38693:SF1">
    <property type="entry name" value="UBIQUINONE BIOSYNTHESIS ACCESSORY FACTOR UBIJ"/>
    <property type="match status" value="1"/>
</dbReference>
<dbReference type="OrthoDB" id="5965909at2"/>
<dbReference type="EMBL" id="FOVF01000015">
    <property type="protein sequence ID" value="SFN33111.1"/>
    <property type="molecule type" value="Genomic_DNA"/>
</dbReference>
<dbReference type="SUPFAM" id="SSF55718">
    <property type="entry name" value="SCP-like"/>
    <property type="match status" value="1"/>
</dbReference>
<sequence length="219" mass="23988">MTTTEIHRQHAPNPILKVLGRGLESALNRALSLDADTRDALGALDGRAIGIAFKGTGLAMRLAVEGQRLVVGPAFGGDNQLRVTATPGSLLGLAFARLRGDGETAIPPGQVEISGDAELARRLERLATRFEPDIDEVFARAFGDVIGFQIARGFRRAIGGARRSASALVRDTADYLVEERRDLIAKPEMEQFLDEVDELRERADRFEARFRRLNAVRRA</sequence>
<proteinExistence type="inferred from homology"/>
<name>A0A1I4Y4V3_9GAMM</name>
<evidence type="ECO:0000256" key="2">
    <source>
        <dbReference type="SAM" id="Coils"/>
    </source>
</evidence>
<dbReference type="UniPathway" id="UPA00232"/>
<dbReference type="GO" id="GO:0006744">
    <property type="term" value="P:ubiquinone biosynthetic process"/>
    <property type="evidence" value="ECO:0007669"/>
    <property type="project" value="UniProtKB-UniRule"/>
</dbReference>
<dbReference type="PANTHER" id="PTHR38693">
    <property type="entry name" value="UBIQUINONE BIOSYNTHESIS PROTEIN UBIJ"/>
    <property type="match status" value="1"/>
</dbReference>
<protein>
    <recommendedName>
        <fullName evidence="1">Ubiquinone biosynthesis accessory factor UbiJ</fullName>
    </recommendedName>
</protein>
<keyword evidence="1" id="KW-0831">Ubiquinone biosynthesis</keyword>
<feature type="domain" description="SCP2" evidence="3">
    <location>
        <begin position="27"/>
        <end position="127"/>
    </location>
</feature>
<gene>
    <name evidence="1" type="primary">ubiJ</name>
    <name evidence="4" type="ORF">SAMN05216289_1153</name>
</gene>
<dbReference type="RefSeq" id="WP_092407961.1">
    <property type="nucleotide sequence ID" value="NZ_FOVF01000015.1"/>
</dbReference>